<proteinExistence type="predicted"/>
<dbReference type="EnsemblPlants" id="LPERR06G07330.1">
    <property type="protein sequence ID" value="LPERR06G07330.1"/>
    <property type="gene ID" value="LPERR06G07330"/>
</dbReference>
<reference evidence="2" key="3">
    <citation type="submission" date="2015-04" db="UniProtKB">
        <authorList>
            <consortium name="EnsemblPlants"/>
        </authorList>
    </citation>
    <scope>IDENTIFICATION</scope>
</reference>
<protein>
    <submittedName>
        <fullName evidence="2">Uncharacterized protein</fullName>
    </submittedName>
</protein>
<dbReference type="Proteomes" id="UP000032180">
    <property type="component" value="Chromosome 6"/>
</dbReference>
<dbReference type="AlphaFoldDB" id="A0A0D9WNG9"/>
<dbReference type="HOGENOM" id="CLU_1941148_0_0_1"/>
<evidence type="ECO:0000256" key="1">
    <source>
        <dbReference type="SAM" id="MobiDB-lite"/>
    </source>
</evidence>
<organism evidence="2 3">
    <name type="scientific">Leersia perrieri</name>
    <dbReference type="NCBI Taxonomy" id="77586"/>
    <lineage>
        <taxon>Eukaryota</taxon>
        <taxon>Viridiplantae</taxon>
        <taxon>Streptophyta</taxon>
        <taxon>Embryophyta</taxon>
        <taxon>Tracheophyta</taxon>
        <taxon>Spermatophyta</taxon>
        <taxon>Magnoliopsida</taxon>
        <taxon>Liliopsida</taxon>
        <taxon>Poales</taxon>
        <taxon>Poaceae</taxon>
        <taxon>BOP clade</taxon>
        <taxon>Oryzoideae</taxon>
        <taxon>Oryzeae</taxon>
        <taxon>Oryzinae</taxon>
        <taxon>Leersia</taxon>
    </lineage>
</organism>
<sequence>MPSLRSNPTPLPGRLAHHQIALQHPQTHVSIEAGGPHFSPLSHPLASFSSISLARCSRFLHKNHPTHSTLRRRLRSSPQSNRNQNQNQNPHPLLLEAERKHCVVDSSSPLALAAASSLPPGCELKVVFVE</sequence>
<evidence type="ECO:0000313" key="2">
    <source>
        <dbReference type="EnsemblPlants" id="LPERR06G07330.1"/>
    </source>
</evidence>
<evidence type="ECO:0000313" key="3">
    <source>
        <dbReference type="Proteomes" id="UP000032180"/>
    </source>
</evidence>
<accession>A0A0D9WNG9</accession>
<name>A0A0D9WNG9_9ORYZ</name>
<reference evidence="3" key="2">
    <citation type="submission" date="2013-12" db="EMBL/GenBank/DDBJ databases">
        <authorList>
            <person name="Yu Y."/>
            <person name="Lee S."/>
            <person name="de Baynast K."/>
            <person name="Wissotski M."/>
            <person name="Liu L."/>
            <person name="Talag J."/>
            <person name="Goicoechea J."/>
            <person name="Angelova A."/>
            <person name="Jetty R."/>
            <person name="Kudrna D."/>
            <person name="Golser W."/>
            <person name="Rivera L."/>
            <person name="Zhang J."/>
            <person name="Wing R."/>
        </authorList>
    </citation>
    <scope>NUCLEOTIDE SEQUENCE</scope>
</reference>
<keyword evidence="3" id="KW-1185">Reference proteome</keyword>
<reference evidence="2 3" key="1">
    <citation type="submission" date="2012-08" db="EMBL/GenBank/DDBJ databases">
        <title>Oryza genome evolution.</title>
        <authorList>
            <person name="Wing R.A."/>
        </authorList>
    </citation>
    <scope>NUCLEOTIDE SEQUENCE</scope>
</reference>
<feature type="compositionally biased region" description="Basic residues" evidence="1">
    <location>
        <begin position="64"/>
        <end position="75"/>
    </location>
</feature>
<feature type="compositionally biased region" description="Low complexity" evidence="1">
    <location>
        <begin position="76"/>
        <end position="95"/>
    </location>
</feature>
<feature type="region of interest" description="Disordered" evidence="1">
    <location>
        <begin position="64"/>
        <end position="97"/>
    </location>
</feature>
<dbReference type="Gramene" id="LPERR06G07330.1">
    <property type="protein sequence ID" value="LPERR06G07330.1"/>
    <property type="gene ID" value="LPERR06G07330"/>
</dbReference>